<evidence type="ECO:0000313" key="2">
    <source>
        <dbReference type="EMBL" id="OSX79045.1"/>
    </source>
</evidence>
<gene>
    <name evidence="2" type="ORF">BU14_0091s0025</name>
</gene>
<keyword evidence="3" id="KW-1185">Reference proteome</keyword>
<reference evidence="2 3" key="1">
    <citation type="submission" date="2017-03" db="EMBL/GenBank/DDBJ databases">
        <title>WGS assembly of Porphyra umbilicalis.</title>
        <authorList>
            <person name="Brawley S.H."/>
            <person name="Blouin N.A."/>
            <person name="Ficko-Blean E."/>
            <person name="Wheeler G.L."/>
            <person name="Lohr M."/>
            <person name="Goodson H.V."/>
            <person name="Jenkins J.W."/>
            <person name="Blaby-Haas C.E."/>
            <person name="Helliwell K.E."/>
            <person name="Chan C."/>
            <person name="Marriage T."/>
            <person name="Bhattacharya D."/>
            <person name="Klein A.S."/>
            <person name="Badis Y."/>
            <person name="Brodie J."/>
            <person name="Cao Y."/>
            <person name="Collen J."/>
            <person name="Dittami S.M."/>
            <person name="Gachon C.M."/>
            <person name="Green B.R."/>
            <person name="Karpowicz S."/>
            <person name="Kim J.W."/>
            <person name="Kudahl U."/>
            <person name="Lin S."/>
            <person name="Michel G."/>
            <person name="Mittag M."/>
            <person name="Olson B.J."/>
            <person name="Pangilinan J."/>
            <person name="Peng Y."/>
            <person name="Qiu H."/>
            <person name="Shu S."/>
            <person name="Singer J.T."/>
            <person name="Smith A.G."/>
            <person name="Sprecher B.N."/>
            <person name="Wagner V."/>
            <person name="Wang W."/>
            <person name="Wang Z.-Y."/>
            <person name="Yan J."/>
            <person name="Yarish C."/>
            <person name="Zoeuner-Riek S."/>
            <person name="Zhuang Y."/>
            <person name="Zou Y."/>
            <person name="Lindquist E.A."/>
            <person name="Grimwood J."/>
            <person name="Barry K."/>
            <person name="Rokhsar D.S."/>
            <person name="Schmutz J."/>
            <person name="Stiller J.W."/>
            <person name="Grossman A.R."/>
            <person name="Prochnik S.E."/>
        </authorList>
    </citation>
    <scope>NUCLEOTIDE SEQUENCE [LARGE SCALE GENOMIC DNA]</scope>
    <source>
        <strain evidence="2">4086291</strain>
    </source>
</reference>
<evidence type="ECO:0000256" key="1">
    <source>
        <dbReference type="SAM" id="MobiDB-lite"/>
    </source>
</evidence>
<dbReference type="EMBL" id="KV918799">
    <property type="protein sequence ID" value="OSX79045.1"/>
    <property type="molecule type" value="Genomic_DNA"/>
</dbReference>
<proteinExistence type="predicted"/>
<dbReference type="AlphaFoldDB" id="A0A1X6PE98"/>
<evidence type="ECO:0000313" key="3">
    <source>
        <dbReference type="Proteomes" id="UP000218209"/>
    </source>
</evidence>
<organism evidence="2 3">
    <name type="scientific">Porphyra umbilicalis</name>
    <name type="common">Purple laver</name>
    <name type="synonym">Red alga</name>
    <dbReference type="NCBI Taxonomy" id="2786"/>
    <lineage>
        <taxon>Eukaryota</taxon>
        <taxon>Rhodophyta</taxon>
        <taxon>Bangiophyceae</taxon>
        <taxon>Bangiales</taxon>
        <taxon>Bangiaceae</taxon>
        <taxon>Porphyra</taxon>
    </lineage>
</organism>
<name>A0A1X6PE98_PORUM</name>
<feature type="region of interest" description="Disordered" evidence="1">
    <location>
        <begin position="1"/>
        <end position="30"/>
    </location>
</feature>
<accession>A0A1X6PE98</accession>
<sequence length="549" mass="59467">MSARNKRSRDEPAGGGSAGALRAQSGQGRTLTDADVQAIVAAMAPDMRTGRTLTDEDLEEKCAASAFFVDDRVQTTIVHPTAAAVNVGGALDDAVKAHEQRKPTVEQASSAMADALAPKLEKSLSSAGGRSGTYETWDTTQLRIEINRHMPTKTMRAIDAESFMEPVRIMSLDPRYGGDLWTFLVAQARATEDSNPFPRRGADRWVYLAMRTFLLRLTAQSDGVPEVFRDWVTVNAGDPSARHHCVVAHVRNGRHDGRADGSRALYKMLLYYPLHEGKEGVSFKMTHPDAEAPHHAQAAGHNFFAYEKTALTSPSGELAAGERTHVQVTRGCLVKDAVAIASAFLRVNTKLGSANDAALASSLKKIMTDTAFNWREGGHSDHVGARQSGPGCWKLLLPRLDTRVTIDKEVQKLSEEMMDLYEAAAGAALAATAAGGASDGALLGAAAASGGGGEVQTVTLWGMTTTSAWVLVFEARCPTQTNFALFLFWFSLVTSAVCCNERRVWSGTLERPVHWQTRRRAAGGDGVERADIFFVLTQMDWNDRHGSEY</sequence>
<protein>
    <submittedName>
        <fullName evidence="2">Uncharacterized protein</fullName>
    </submittedName>
</protein>
<dbReference type="Proteomes" id="UP000218209">
    <property type="component" value="Unassembled WGS sequence"/>
</dbReference>